<feature type="region of interest" description="Disordered" evidence="5">
    <location>
        <begin position="1"/>
        <end position="21"/>
    </location>
</feature>
<feature type="transmembrane region" description="Helical" evidence="6">
    <location>
        <begin position="462"/>
        <end position="484"/>
    </location>
</feature>
<sequence length="488" mass="54845">MSVSYGTLNENVKHSNGPTKLKMSFKEEKRPLLDDSQSDVIEGAYDDTVLDLSKPINNAGSEKLQEYDPLLHRQIEHPTTDLDTMIHLLKGNIGTGILALPDAFRNSGWVVGIFGTLFMGAVCTHCMHMLIRCAHELCRRAQVPFLSFDEVAEYAFKTGTETSKKYAKLFKFTINLFLCITQMGFCCVYFLFVATNIHDVIQHYFVDINIHWYLLLLLFPMIFINWVKNLKYLTPISLVAGILTCTGLVITFFYMLQDLPSIRTRHAFSSWSQLPLYFGTAVYAFEGIGVILPLENNMKTPQDFVGLTGVLNTVMVMVTSLYTAVGFFGYLKYGDKAVKGSITLYLPPNEILAQSARLMMAVAIFLSYCLQFYVPFQIIWPSIRAKLSTEKSRFIGEYAVRTSMVIITFLLAAAIPNLGAVISLVGAFSSSALALILPSIIEIVTFWPNNLGKHNWILWKDIFIMLFGVVGFLIGSYVSFLNVISPQQ</sequence>
<evidence type="ECO:0000256" key="2">
    <source>
        <dbReference type="ARBA" id="ARBA00022692"/>
    </source>
</evidence>
<organism evidence="8 9">
    <name type="scientific">Aquatica leii</name>
    <dbReference type="NCBI Taxonomy" id="1421715"/>
    <lineage>
        <taxon>Eukaryota</taxon>
        <taxon>Metazoa</taxon>
        <taxon>Ecdysozoa</taxon>
        <taxon>Arthropoda</taxon>
        <taxon>Hexapoda</taxon>
        <taxon>Insecta</taxon>
        <taxon>Pterygota</taxon>
        <taxon>Neoptera</taxon>
        <taxon>Endopterygota</taxon>
        <taxon>Coleoptera</taxon>
        <taxon>Polyphaga</taxon>
        <taxon>Elateriformia</taxon>
        <taxon>Elateroidea</taxon>
        <taxon>Lampyridae</taxon>
        <taxon>Luciolinae</taxon>
        <taxon>Aquatica</taxon>
    </lineage>
</organism>
<dbReference type="GO" id="GO:0015179">
    <property type="term" value="F:L-amino acid transmembrane transporter activity"/>
    <property type="evidence" value="ECO:0007669"/>
    <property type="project" value="TreeGrafter"/>
</dbReference>
<evidence type="ECO:0000256" key="5">
    <source>
        <dbReference type="SAM" id="MobiDB-lite"/>
    </source>
</evidence>
<comment type="subcellular location">
    <subcellularLocation>
        <location evidence="1">Membrane</location>
        <topology evidence="1">Multi-pass membrane protein</topology>
    </subcellularLocation>
</comment>
<evidence type="ECO:0000259" key="7">
    <source>
        <dbReference type="Pfam" id="PF01490"/>
    </source>
</evidence>
<keyword evidence="2 6" id="KW-0812">Transmembrane</keyword>
<feature type="transmembrane region" description="Helical" evidence="6">
    <location>
        <begin position="306"/>
        <end position="331"/>
    </location>
</feature>
<evidence type="ECO:0000256" key="6">
    <source>
        <dbReference type="SAM" id="Phobius"/>
    </source>
</evidence>
<gene>
    <name evidence="8" type="ORF">RN001_002876</name>
</gene>
<feature type="domain" description="Amino acid transporter transmembrane" evidence="7">
    <location>
        <begin position="79"/>
        <end position="480"/>
    </location>
</feature>
<accession>A0AAN7SSX3</accession>
<keyword evidence="9" id="KW-1185">Reference proteome</keyword>
<dbReference type="AlphaFoldDB" id="A0AAN7SSX3"/>
<dbReference type="EMBL" id="JARPUR010000001">
    <property type="protein sequence ID" value="KAK4886605.1"/>
    <property type="molecule type" value="Genomic_DNA"/>
</dbReference>
<keyword evidence="4 6" id="KW-0472">Membrane</keyword>
<feature type="transmembrane region" description="Helical" evidence="6">
    <location>
        <begin position="172"/>
        <end position="192"/>
    </location>
</feature>
<dbReference type="PANTHER" id="PTHR22950:SF349">
    <property type="entry name" value="AMINO ACID TRANSPORTER TRANSMEMBRANE DOMAIN-CONTAINING PROTEIN"/>
    <property type="match status" value="1"/>
</dbReference>
<dbReference type="Proteomes" id="UP001353858">
    <property type="component" value="Unassembled WGS sequence"/>
</dbReference>
<evidence type="ECO:0000256" key="3">
    <source>
        <dbReference type="ARBA" id="ARBA00022989"/>
    </source>
</evidence>
<feature type="compositionally biased region" description="Polar residues" evidence="5">
    <location>
        <begin position="1"/>
        <end position="18"/>
    </location>
</feature>
<reference evidence="9" key="1">
    <citation type="submission" date="2023-01" db="EMBL/GenBank/DDBJ databases">
        <title>Key to firefly adult light organ development and bioluminescence: homeobox transcription factors regulate luciferase expression and transportation to peroxisome.</title>
        <authorList>
            <person name="Fu X."/>
        </authorList>
    </citation>
    <scope>NUCLEOTIDE SEQUENCE [LARGE SCALE GENOMIC DNA]</scope>
</reference>
<name>A0AAN7SSX3_9COLE</name>
<protein>
    <recommendedName>
        <fullName evidence="7">Amino acid transporter transmembrane domain-containing protein</fullName>
    </recommendedName>
</protein>
<feature type="transmembrane region" description="Helical" evidence="6">
    <location>
        <begin position="276"/>
        <end position="294"/>
    </location>
</feature>
<dbReference type="GO" id="GO:0005774">
    <property type="term" value="C:vacuolar membrane"/>
    <property type="evidence" value="ECO:0007669"/>
    <property type="project" value="TreeGrafter"/>
</dbReference>
<feature type="transmembrane region" description="Helical" evidence="6">
    <location>
        <begin position="395"/>
        <end position="415"/>
    </location>
</feature>
<dbReference type="PANTHER" id="PTHR22950">
    <property type="entry name" value="AMINO ACID TRANSPORTER"/>
    <property type="match status" value="1"/>
</dbReference>
<feature type="transmembrane region" description="Helical" evidence="6">
    <location>
        <begin position="351"/>
        <end position="374"/>
    </location>
</feature>
<feature type="transmembrane region" description="Helical" evidence="6">
    <location>
        <begin position="204"/>
        <end position="224"/>
    </location>
</feature>
<proteinExistence type="predicted"/>
<evidence type="ECO:0000313" key="8">
    <source>
        <dbReference type="EMBL" id="KAK4886605.1"/>
    </source>
</evidence>
<comment type="caution">
    <text evidence="8">The sequence shown here is derived from an EMBL/GenBank/DDBJ whole genome shotgun (WGS) entry which is preliminary data.</text>
</comment>
<dbReference type="InterPro" id="IPR013057">
    <property type="entry name" value="AA_transpt_TM"/>
</dbReference>
<feature type="transmembrane region" description="Helical" evidence="6">
    <location>
        <begin position="109"/>
        <end position="131"/>
    </location>
</feature>
<evidence type="ECO:0000256" key="4">
    <source>
        <dbReference type="ARBA" id="ARBA00023136"/>
    </source>
</evidence>
<evidence type="ECO:0000313" key="9">
    <source>
        <dbReference type="Proteomes" id="UP001353858"/>
    </source>
</evidence>
<feature type="transmembrane region" description="Helical" evidence="6">
    <location>
        <begin position="236"/>
        <end position="256"/>
    </location>
</feature>
<evidence type="ECO:0000256" key="1">
    <source>
        <dbReference type="ARBA" id="ARBA00004141"/>
    </source>
</evidence>
<dbReference type="Pfam" id="PF01490">
    <property type="entry name" value="Aa_trans"/>
    <property type="match status" value="1"/>
</dbReference>
<keyword evidence="3 6" id="KW-1133">Transmembrane helix</keyword>